<evidence type="ECO:0000256" key="1">
    <source>
        <dbReference type="SAM" id="SignalP"/>
    </source>
</evidence>
<evidence type="ECO:0000313" key="3">
    <source>
        <dbReference type="Proteomes" id="UP000092876"/>
    </source>
</evidence>
<dbReference type="Proteomes" id="UP000092876">
    <property type="component" value="Unassembled WGS sequence"/>
</dbReference>
<protein>
    <recommendedName>
        <fullName evidence="4">Lipoprotein</fullName>
    </recommendedName>
</protein>
<feature type="chain" id="PRO_5008675677" description="Lipoprotein" evidence="1">
    <location>
        <begin position="22"/>
        <end position="231"/>
    </location>
</feature>
<sequence>MKKFLLVVTPLLTLTACGSVAIMDKSDAVNQQPELIVKTDGDFWGLGQEGTFDIAGMYQGKYSRNSSGSTWFETVSFKEGELAAEITRVDNGQVWNLVCSGGGTSVNYMGVDFGGNKPYRCSVSQSNENIGEFVLEPQSGMISVSLEKKEAGYIRVGANKYDVETVHSSKDLLMSVEKPLGYSFKEASKEVAAAQTNGMITLQTLPELNDAEKDTLVIGTIASALSWRPEE</sequence>
<dbReference type="PROSITE" id="PS51257">
    <property type="entry name" value="PROKAR_LIPOPROTEIN"/>
    <property type="match status" value="1"/>
</dbReference>
<evidence type="ECO:0008006" key="4">
    <source>
        <dbReference type="Google" id="ProtNLM"/>
    </source>
</evidence>
<reference evidence="3" key="1">
    <citation type="submission" date="2016-06" db="EMBL/GenBank/DDBJ databases">
        <authorList>
            <person name="Rodrigo-Torres Lidia"/>
            <person name="Arahal R.David."/>
        </authorList>
    </citation>
    <scope>NUCLEOTIDE SEQUENCE [LARGE SCALE GENOMIC DNA]</scope>
    <source>
        <strain evidence="3">CECT 7223</strain>
    </source>
</reference>
<gene>
    <name evidence="2" type="ORF">VAT7223_00893</name>
</gene>
<evidence type="ECO:0000313" key="2">
    <source>
        <dbReference type="EMBL" id="SBS61910.1"/>
    </source>
</evidence>
<name>A0A1C3IKG0_9VIBR</name>
<dbReference type="GeneID" id="94232026"/>
<dbReference type="EMBL" id="FLQP01000014">
    <property type="protein sequence ID" value="SBS61910.1"/>
    <property type="molecule type" value="Genomic_DNA"/>
</dbReference>
<accession>A0A1C3IKG0</accession>
<proteinExistence type="predicted"/>
<keyword evidence="1" id="KW-0732">Signal</keyword>
<feature type="signal peptide" evidence="1">
    <location>
        <begin position="1"/>
        <end position="21"/>
    </location>
</feature>
<organism evidence="2 3">
    <name type="scientific">Vibrio atlanticus</name>
    <dbReference type="NCBI Taxonomy" id="693153"/>
    <lineage>
        <taxon>Bacteria</taxon>
        <taxon>Pseudomonadati</taxon>
        <taxon>Pseudomonadota</taxon>
        <taxon>Gammaproteobacteria</taxon>
        <taxon>Vibrionales</taxon>
        <taxon>Vibrionaceae</taxon>
        <taxon>Vibrio</taxon>
    </lineage>
</organism>
<dbReference type="RefSeq" id="WP_065678443.1">
    <property type="nucleotide sequence ID" value="NZ_AP025460.1"/>
</dbReference>
<dbReference type="AlphaFoldDB" id="A0A1C3IKG0"/>